<dbReference type="Proteomes" id="UP000054805">
    <property type="component" value="Unassembled WGS sequence"/>
</dbReference>
<dbReference type="Pfam" id="PF03564">
    <property type="entry name" value="DUF1759"/>
    <property type="match status" value="1"/>
</dbReference>
<evidence type="ECO:0000313" key="2">
    <source>
        <dbReference type="EMBL" id="KRZ33925.1"/>
    </source>
</evidence>
<evidence type="ECO:0000256" key="1">
    <source>
        <dbReference type="SAM" id="MobiDB-lite"/>
    </source>
</evidence>
<sequence>MEEAVRVQGTPESALGRAGSTEEEERRNTEDHWSKYRQGFREFKVRTLALIWLNGSEQPGLRTDQDNEASRSGPAECDLPKFGGYLTEFQAFWDQFVFHLSKAAKLIYLRSCLTGKASEVTSGLSCSNTDCEVALSRLREEFNRPAKVIQTPPNGVGLRSQYGRKCDRWARNRGKVVSENASCSQLRSRFPSVMIAFRHQSGSNGLKKHWHQAPRGRCDVRFDMRSISRVPLESGKSGIVFEGSAVH</sequence>
<organism evidence="2 3">
    <name type="scientific">Trichinella pseudospiralis</name>
    <name type="common">Parasitic roundworm</name>
    <dbReference type="NCBI Taxonomy" id="6337"/>
    <lineage>
        <taxon>Eukaryota</taxon>
        <taxon>Metazoa</taxon>
        <taxon>Ecdysozoa</taxon>
        <taxon>Nematoda</taxon>
        <taxon>Enoplea</taxon>
        <taxon>Dorylaimia</taxon>
        <taxon>Trichinellida</taxon>
        <taxon>Trichinellidae</taxon>
        <taxon>Trichinella</taxon>
    </lineage>
</organism>
<reference evidence="2 3" key="1">
    <citation type="submission" date="2015-01" db="EMBL/GenBank/DDBJ databases">
        <title>Evolution of Trichinella species and genotypes.</title>
        <authorList>
            <person name="Korhonen P.K."/>
            <person name="Edoardo P."/>
            <person name="Giuseppe L.R."/>
            <person name="Gasser R.B."/>
        </authorList>
    </citation>
    <scope>NUCLEOTIDE SEQUENCE [LARGE SCALE GENOMIC DNA]</scope>
    <source>
        <strain evidence="2">ISS588</strain>
    </source>
</reference>
<dbReference type="EMBL" id="JYDS01000006">
    <property type="protein sequence ID" value="KRZ33925.1"/>
    <property type="molecule type" value="Genomic_DNA"/>
</dbReference>
<proteinExistence type="predicted"/>
<accession>A0A0V1JHG7</accession>
<gene>
    <name evidence="2" type="ORF">T4B_3755</name>
</gene>
<comment type="caution">
    <text evidence="2">The sequence shown here is derived from an EMBL/GenBank/DDBJ whole genome shotgun (WGS) entry which is preliminary data.</text>
</comment>
<name>A0A0V1JHG7_TRIPS</name>
<feature type="region of interest" description="Disordered" evidence="1">
    <location>
        <begin position="1"/>
        <end position="31"/>
    </location>
</feature>
<dbReference type="AlphaFoldDB" id="A0A0V1JHG7"/>
<protein>
    <submittedName>
        <fullName evidence="2">Uncharacterized protein</fullName>
    </submittedName>
</protein>
<keyword evidence="3" id="KW-1185">Reference proteome</keyword>
<dbReference type="InterPro" id="IPR005312">
    <property type="entry name" value="DUF1759"/>
</dbReference>
<evidence type="ECO:0000313" key="3">
    <source>
        <dbReference type="Proteomes" id="UP000054805"/>
    </source>
</evidence>